<sequence>MTGGVRGGSATTAGATGAGSSNAMTGPGFVDGGDEVSAKIVGVGRVGAGVSWMLLVAGCGSCG</sequence>
<dbReference type="KEGG" id="bgoe:IFJ75_03825"/>
<dbReference type="EMBL" id="CP062222">
    <property type="protein sequence ID" value="QTC92054.1"/>
    <property type="molecule type" value="Genomic_DNA"/>
</dbReference>
<feature type="region of interest" description="Disordered" evidence="1">
    <location>
        <begin position="1"/>
        <end position="26"/>
    </location>
</feature>
<feature type="compositionally biased region" description="Low complexity" evidence="1">
    <location>
        <begin position="8"/>
        <end position="26"/>
    </location>
</feature>
<evidence type="ECO:0000256" key="1">
    <source>
        <dbReference type="SAM" id="MobiDB-lite"/>
    </source>
</evidence>
<gene>
    <name evidence="2" type="ORF">IFJ75_03825</name>
</gene>
<evidence type="ECO:0000313" key="2">
    <source>
        <dbReference type="EMBL" id="QTC92054.1"/>
    </source>
</evidence>
<dbReference type="AlphaFoldDB" id="A0A975C2V0"/>
<reference evidence="2" key="1">
    <citation type="submission" date="2020-09" db="EMBL/GenBank/DDBJ databases">
        <title>Brevundimonas sp. LVF2 isolated from a puddle in Goettingen, Germany.</title>
        <authorList>
            <person name="Friedrich I."/>
            <person name="Klassen A."/>
            <person name="Hannes N."/>
            <person name="Schneider D."/>
            <person name="Hertel R."/>
            <person name="Daniel R."/>
        </authorList>
    </citation>
    <scope>NUCLEOTIDE SEQUENCE</scope>
    <source>
        <strain evidence="2">LVF2</strain>
    </source>
</reference>
<proteinExistence type="predicted"/>
<protein>
    <submittedName>
        <fullName evidence="2">Uncharacterized protein</fullName>
    </submittedName>
</protein>
<evidence type="ECO:0000313" key="3">
    <source>
        <dbReference type="Proteomes" id="UP000663918"/>
    </source>
</evidence>
<dbReference type="RefSeq" id="WP_207871409.1">
    <property type="nucleotide sequence ID" value="NZ_CP062222.1"/>
</dbReference>
<dbReference type="Proteomes" id="UP000663918">
    <property type="component" value="Chromosome"/>
</dbReference>
<name>A0A975C2V0_9CAUL</name>
<keyword evidence="3" id="KW-1185">Reference proteome</keyword>
<organism evidence="2 3">
    <name type="scientific">Brevundimonas goettingensis</name>
    <dbReference type="NCBI Taxonomy" id="2774190"/>
    <lineage>
        <taxon>Bacteria</taxon>
        <taxon>Pseudomonadati</taxon>
        <taxon>Pseudomonadota</taxon>
        <taxon>Alphaproteobacteria</taxon>
        <taxon>Caulobacterales</taxon>
        <taxon>Caulobacteraceae</taxon>
        <taxon>Brevundimonas</taxon>
    </lineage>
</organism>
<accession>A0A975C2V0</accession>